<accession>A0A0G4HY18</accession>
<evidence type="ECO:0000256" key="2">
    <source>
        <dbReference type="SAM" id="MobiDB-lite"/>
    </source>
</evidence>
<dbReference type="SUPFAM" id="SSF52833">
    <property type="entry name" value="Thioredoxin-like"/>
    <property type="match status" value="1"/>
</dbReference>
<dbReference type="InterPro" id="IPR036249">
    <property type="entry name" value="Thioredoxin-like_sf"/>
</dbReference>
<organism evidence="3">
    <name type="scientific">Chromera velia CCMP2878</name>
    <dbReference type="NCBI Taxonomy" id="1169474"/>
    <lineage>
        <taxon>Eukaryota</taxon>
        <taxon>Sar</taxon>
        <taxon>Alveolata</taxon>
        <taxon>Colpodellida</taxon>
        <taxon>Chromeraceae</taxon>
        <taxon>Chromera</taxon>
    </lineage>
</organism>
<feature type="compositionally biased region" description="Acidic residues" evidence="2">
    <location>
        <begin position="174"/>
        <end position="203"/>
    </location>
</feature>
<feature type="compositionally biased region" description="Basic and acidic residues" evidence="2">
    <location>
        <begin position="163"/>
        <end position="173"/>
    </location>
</feature>
<name>A0A0G4HY18_9ALVE</name>
<dbReference type="Pfam" id="PF10262">
    <property type="entry name" value="Rdx"/>
    <property type="match status" value="1"/>
</dbReference>
<gene>
    <name evidence="3" type="ORF">Cvel_33380</name>
</gene>
<reference evidence="3" key="1">
    <citation type="submission" date="2014-11" db="EMBL/GenBank/DDBJ databases">
        <authorList>
            <person name="Otto D Thomas"/>
            <person name="Naeem Raeece"/>
        </authorList>
    </citation>
    <scope>NUCLEOTIDE SEQUENCE</scope>
</reference>
<sequence>MPPLVVEIEHCTENTFCTTYLIEKYQKYADSLKEKLESEFSNHEIIIDVNKGPGADWSFNGSFYQRKSKLASGKEGGEKICYPRAGSFEVQLNLEGKKHSLFSKLRTCKWPRFKPIYRKIRKYANIEDDGSPNNASTEAGQSPNRNAMMSDDEDEGVLSGEEGDIHADAGRDNEEAEAAEEEGAGGEDAEESKEEEEEAKEEV</sequence>
<feature type="compositionally biased region" description="Polar residues" evidence="2">
    <location>
        <begin position="131"/>
        <end position="147"/>
    </location>
</feature>
<feature type="region of interest" description="Disordered" evidence="2">
    <location>
        <begin position="126"/>
        <end position="203"/>
    </location>
</feature>
<proteinExistence type="predicted"/>
<dbReference type="Gene3D" id="3.40.30.10">
    <property type="entry name" value="Glutaredoxin"/>
    <property type="match status" value="1"/>
</dbReference>
<dbReference type="InterPro" id="IPR011893">
    <property type="entry name" value="Selenoprotein_Rdx-typ"/>
</dbReference>
<evidence type="ECO:0000256" key="1">
    <source>
        <dbReference type="ARBA" id="ARBA00023284"/>
    </source>
</evidence>
<dbReference type="AlphaFoldDB" id="A0A0G4HY18"/>
<evidence type="ECO:0000313" key="3">
    <source>
        <dbReference type="EMBL" id="CEM49426.1"/>
    </source>
</evidence>
<protein>
    <submittedName>
        <fullName evidence="3">Uncharacterized protein</fullName>
    </submittedName>
</protein>
<feature type="non-terminal residue" evidence="3">
    <location>
        <position position="203"/>
    </location>
</feature>
<keyword evidence="1" id="KW-0676">Redox-active center</keyword>
<dbReference type="EMBL" id="CDMZ01004329">
    <property type="protein sequence ID" value="CEM49426.1"/>
    <property type="molecule type" value="Genomic_DNA"/>
</dbReference>